<reference evidence="3" key="2">
    <citation type="submission" date="2021-04" db="EMBL/GenBank/DDBJ databases">
        <authorList>
            <person name="Gilroy R."/>
        </authorList>
    </citation>
    <scope>NUCLEOTIDE SEQUENCE</scope>
    <source>
        <strain evidence="3">MalCec1-1739</strain>
    </source>
</reference>
<dbReference type="PANTHER" id="PTHR12558:SF13">
    <property type="entry name" value="CELL DIVISION CYCLE PROTEIN 27 HOMOLOG"/>
    <property type="match status" value="1"/>
</dbReference>
<keyword evidence="2" id="KW-0732">Signal</keyword>
<comment type="caution">
    <text evidence="3">The sequence shown here is derived from an EMBL/GenBank/DDBJ whole genome shotgun (WGS) entry which is preliminary data.</text>
</comment>
<dbReference type="SUPFAM" id="SSF48452">
    <property type="entry name" value="TPR-like"/>
    <property type="match status" value="2"/>
</dbReference>
<organism evidence="3 4">
    <name type="scientific">Candidatus Avibacteroides avistercoris</name>
    <dbReference type="NCBI Taxonomy" id="2840690"/>
    <lineage>
        <taxon>Bacteria</taxon>
        <taxon>Pseudomonadati</taxon>
        <taxon>Bacteroidota</taxon>
        <taxon>Bacteroidia</taxon>
        <taxon>Bacteroidales</taxon>
        <taxon>Bacteroidaceae</taxon>
        <taxon>Bacteroidaceae incertae sedis</taxon>
        <taxon>Candidatus Avibacteroides</taxon>
    </lineage>
</organism>
<reference evidence="3" key="1">
    <citation type="journal article" date="2021" name="PeerJ">
        <title>Extensive microbial diversity within the chicken gut microbiome revealed by metagenomics and culture.</title>
        <authorList>
            <person name="Gilroy R."/>
            <person name="Ravi A."/>
            <person name="Getino M."/>
            <person name="Pursley I."/>
            <person name="Horton D.L."/>
            <person name="Alikhan N.F."/>
            <person name="Baker D."/>
            <person name="Gharbi K."/>
            <person name="Hall N."/>
            <person name="Watson M."/>
            <person name="Adriaenssens E.M."/>
            <person name="Foster-Nyarko E."/>
            <person name="Jarju S."/>
            <person name="Secka A."/>
            <person name="Antonio M."/>
            <person name="Oren A."/>
            <person name="Chaudhuri R.R."/>
            <person name="La Ragione R."/>
            <person name="Hildebrand F."/>
            <person name="Pallen M.J."/>
        </authorList>
    </citation>
    <scope>NUCLEOTIDE SEQUENCE</scope>
    <source>
        <strain evidence="3">MalCec1-1739</strain>
    </source>
</reference>
<evidence type="ECO:0008006" key="5">
    <source>
        <dbReference type="Google" id="ProtNLM"/>
    </source>
</evidence>
<dbReference type="InterPro" id="IPR019734">
    <property type="entry name" value="TPR_rpt"/>
</dbReference>
<evidence type="ECO:0000256" key="2">
    <source>
        <dbReference type="SAM" id="SignalP"/>
    </source>
</evidence>
<feature type="signal peptide" evidence="2">
    <location>
        <begin position="1"/>
        <end position="21"/>
    </location>
</feature>
<evidence type="ECO:0000313" key="3">
    <source>
        <dbReference type="EMBL" id="HJD53300.1"/>
    </source>
</evidence>
<feature type="repeat" description="TPR" evidence="1">
    <location>
        <begin position="269"/>
        <end position="302"/>
    </location>
</feature>
<evidence type="ECO:0000313" key="4">
    <source>
        <dbReference type="Proteomes" id="UP000787625"/>
    </source>
</evidence>
<proteinExistence type="predicted"/>
<dbReference type="PANTHER" id="PTHR12558">
    <property type="entry name" value="CELL DIVISION CYCLE 16,23,27"/>
    <property type="match status" value="1"/>
</dbReference>
<keyword evidence="1" id="KW-0802">TPR repeat</keyword>
<dbReference type="Pfam" id="PF13181">
    <property type="entry name" value="TPR_8"/>
    <property type="match status" value="1"/>
</dbReference>
<dbReference type="AlphaFoldDB" id="A0A9D2ZUC1"/>
<dbReference type="Gene3D" id="1.25.40.10">
    <property type="entry name" value="Tetratricopeptide repeat domain"/>
    <property type="match status" value="2"/>
</dbReference>
<dbReference type="PROSITE" id="PS50005">
    <property type="entry name" value="TPR"/>
    <property type="match status" value="2"/>
</dbReference>
<dbReference type="EMBL" id="DWUP01000142">
    <property type="protein sequence ID" value="HJD53300.1"/>
    <property type="molecule type" value="Genomic_DNA"/>
</dbReference>
<feature type="repeat" description="TPR" evidence="1">
    <location>
        <begin position="442"/>
        <end position="475"/>
    </location>
</feature>
<gene>
    <name evidence="3" type="ORF">IAA93_06210</name>
</gene>
<dbReference type="InterPro" id="IPR011990">
    <property type="entry name" value="TPR-like_helical_dom_sf"/>
</dbReference>
<name>A0A9D2ZUC1_9BACT</name>
<dbReference type="Proteomes" id="UP000787625">
    <property type="component" value="Unassembled WGS sequence"/>
</dbReference>
<sequence>MISKKLCVVCCSLFLSATLWAQKPLSDDLQQQVNQIAATIKDDPASAMKAFDELTKGKNKKNVALVVAIGNAFLDNDKVDQAKSYATKAGEMDSRNAGYCILAGDIALKEKKVGEAGSSYEQAIMADKDNFEAYRKYARLYLGVNPELSVEKLLEFKEKHPEEVNVNRELGNAYYLMKQYGNAKTAYDAFMQVGTPDEQDYARYSNLLFLSKDYAESLETATKGLALNPEDHLMKRLLMYNNYEMKKYPEGIDAAEKFFAVEDTTNFVYLDYMYYGRLLLTQKQDSQALEQYNKALALDPNGEHPEIQKELSGVYEGMLNYPAAIDSYKKYLEQAKSEEVTDLFMLGRLYYMAASAPETNANPADTTATGISTVKAGYIAEADTIFAQVAERVPDSYLGSFWRARVNSLADPETTLGLAKPYYEQALAILEANPNSAPANIVECLRYLGYYYVVKEEYESSMPYWNKVLEISPDDAAAKQVMEFVTNATK</sequence>
<dbReference type="SMART" id="SM00028">
    <property type="entry name" value="TPR"/>
    <property type="match status" value="7"/>
</dbReference>
<feature type="chain" id="PRO_5039081864" description="Tetratricopeptide repeat protein" evidence="2">
    <location>
        <begin position="22"/>
        <end position="490"/>
    </location>
</feature>
<accession>A0A9D2ZUC1</accession>
<evidence type="ECO:0000256" key="1">
    <source>
        <dbReference type="PROSITE-ProRule" id="PRU00339"/>
    </source>
</evidence>
<protein>
    <recommendedName>
        <fullName evidence="5">Tetratricopeptide repeat protein</fullName>
    </recommendedName>
</protein>